<evidence type="ECO:0000256" key="7">
    <source>
        <dbReference type="ARBA" id="ARBA00023157"/>
    </source>
</evidence>
<dbReference type="SMART" id="SM01003">
    <property type="entry name" value="AlaDh_PNT_N"/>
    <property type="match status" value="1"/>
</dbReference>
<dbReference type="Proteomes" id="UP000323324">
    <property type="component" value="Unassembled WGS sequence"/>
</dbReference>
<sequence length="402" mass="45410">MKFAIIKERKNPPDRRVVFSPQALKIVQQNYPEAEVVIEASDIRVFPDADYKKMGFTISNDISDADILFGVKEVPIAALIPNKKYFFFSHTIKKQPYNRELLKAILEKNIELYDHETIVRQTGSRLIGFGRYAGLVGAYNGFRALGLRDKLFTLPKVETLKDLTAVKAELDKIVIPNIKIVLTGTGKVAKGAREILDHLNIRQVGDALYLTSPFSEPVYCLADVMEYNKRTDGKVGDKYEFYKDPAGYESNFMPYAEETDMFIAGHFYGDGAPFLFTREDARNPEFRINLVADISCDIDGPVACTLRPSTIANPFYGYDPKNEKEVPFGTKNTITVMAVDNLPCELPKDASEGFGEAFLEHVIPAFFNDDERGILKRARITTNDGKLTRRFAYLQDYVDGKE</sequence>
<proteinExistence type="predicted"/>
<keyword evidence="6" id="KW-0560">Oxidoreductase</keyword>
<name>A0A8H2QEM8_9FLAO</name>
<dbReference type="PANTHER" id="PTHR11133:SF22">
    <property type="entry name" value="ALPHA-AMINOADIPIC SEMIALDEHYDE SYNTHASE, MITOCHONDRIAL"/>
    <property type="match status" value="1"/>
</dbReference>
<dbReference type="SUPFAM" id="SSF52283">
    <property type="entry name" value="Formate/glycerate dehydrogenase catalytic domain-like"/>
    <property type="match status" value="1"/>
</dbReference>
<dbReference type="UniPathway" id="UPA00033">
    <property type="reaction ID" value="UER00034"/>
</dbReference>
<reference evidence="13 14" key="1">
    <citation type="submission" date="2019-08" db="EMBL/GenBank/DDBJ databases">
        <title>Genomes of Antarctic Bizionia species.</title>
        <authorList>
            <person name="Bowman J.P."/>
        </authorList>
    </citation>
    <scope>NUCLEOTIDE SEQUENCE [LARGE SCALE GENOMIC DNA]</scope>
    <source>
        <strain evidence="13 14">HFD</strain>
    </source>
</reference>
<dbReference type="EC" id="1.5.1.7" evidence="3"/>
<dbReference type="PANTHER" id="PTHR11133">
    <property type="entry name" value="SACCHAROPINE DEHYDROGENASE"/>
    <property type="match status" value="1"/>
</dbReference>
<evidence type="ECO:0000256" key="3">
    <source>
        <dbReference type="ARBA" id="ARBA00012847"/>
    </source>
</evidence>
<dbReference type="InterPro" id="IPR007698">
    <property type="entry name" value="AlaDH/PNT_NAD(H)-bd"/>
</dbReference>
<dbReference type="Pfam" id="PF05222">
    <property type="entry name" value="AlaDh_PNT_N"/>
    <property type="match status" value="1"/>
</dbReference>
<keyword evidence="14" id="KW-1185">Reference proteome</keyword>
<dbReference type="PIRSF" id="PIRSF018250">
    <property type="entry name" value="Saccharopine_DH_Lys"/>
    <property type="match status" value="1"/>
</dbReference>
<evidence type="ECO:0000256" key="1">
    <source>
        <dbReference type="ARBA" id="ARBA00004884"/>
    </source>
</evidence>
<dbReference type="CDD" id="cd05199">
    <property type="entry name" value="SDH_like"/>
    <property type="match status" value="1"/>
</dbReference>
<feature type="active site" description="Proton donor" evidence="10">
    <location>
        <position position="90"/>
    </location>
</feature>
<evidence type="ECO:0000256" key="6">
    <source>
        <dbReference type="ARBA" id="ARBA00023002"/>
    </source>
</evidence>
<evidence type="ECO:0000259" key="11">
    <source>
        <dbReference type="SMART" id="SM01002"/>
    </source>
</evidence>
<evidence type="ECO:0000313" key="13">
    <source>
        <dbReference type="EMBL" id="TYB74506.1"/>
    </source>
</evidence>
<evidence type="ECO:0000256" key="9">
    <source>
        <dbReference type="ARBA" id="ARBA00047860"/>
    </source>
</evidence>
<dbReference type="EMBL" id="VSKM01000006">
    <property type="protein sequence ID" value="TYB74506.1"/>
    <property type="molecule type" value="Genomic_DNA"/>
</dbReference>
<dbReference type="GO" id="GO:0019878">
    <property type="term" value="P:lysine biosynthetic process via aminoadipic acid"/>
    <property type="evidence" value="ECO:0007669"/>
    <property type="project" value="UniProtKB-UniPathway"/>
</dbReference>
<dbReference type="AlphaFoldDB" id="A0A8H2QEM8"/>
<keyword evidence="5" id="KW-0028">Amino-acid biosynthesis</keyword>
<evidence type="ECO:0000256" key="4">
    <source>
        <dbReference type="ARBA" id="ARBA00021221"/>
    </source>
</evidence>
<feature type="domain" description="Alanine dehydrogenase/pyridine nucleotide transhydrogenase N-terminal" evidence="12">
    <location>
        <begin position="4"/>
        <end position="136"/>
    </location>
</feature>
<evidence type="ECO:0000256" key="2">
    <source>
        <dbReference type="ARBA" id="ARBA00011245"/>
    </source>
</evidence>
<evidence type="ECO:0000313" key="14">
    <source>
        <dbReference type="Proteomes" id="UP000323324"/>
    </source>
</evidence>
<feature type="domain" description="Alanine dehydrogenase/pyridine nucleotide transhydrogenase NAD(H)-binding" evidence="11">
    <location>
        <begin position="163"/>
        <end position="338"/>
    </location>
</feature>
<evidence type="ECO:0000256" key="5">
    <source>
        <dbReference type="ARBA" id="ARBA00022605"/>
    </source>
</evidence>
<dbReference type="Gene3D" id="3.40.50.720">
    <property type="entry name" value="NAD(P)-binding Rossmann-like Domain"/>
    <property type="match status" value="2"/>
</dbReference>
<organism evidence="13 14">
    <name type="scientific">Bizionia saleffrena</name>
    <dbReference type="NCBI Taxonomy" id="291189"/>
    <lineage>
        <taxon>Bacteria</taxon>
        <taxon>Pseudomonadati</taxon>
        <taxon>Bacteroidota</taxon>
        <taxon>Flavobacteriia</taxon>
        <taxon>Flavobacteriales</taxon>
        <taxon>Flavobacteriaceae</taxon>
        <taxon>Bizionia</taxon>
    </lineage>
</organism>
<comment type="pathway">
    <text evidence="1">Amino-acid biosynthesis; L-lysine biosynthesis via AAA pathway; L-lysine from L-alpha-aminoadipate (fungal route): step 3/3.</text>
</comment>
<comment type="subunit">
    <text evidence="2">Monomer.</text>
</comment>
<keyword evidence="7" id="KW-1015">Disulfide bond</keyword>
<dbReference type="InterPro" id="IPR027281">
    <property type="entry name" value="Lys1"/>
</dbReference>
<feature type="active site" description="Proton acceptor" evidence="10">
    <location>
        <position position="72"/>
    </location>
</feature>
<dbReference type="SMART" id="SM01002">
    <property type="entry name" value="AlaDh_PNT_C"/>
    <property type="match status" value="1"/>
</dbReference>
<comment type="caution">
    <text evidence="13">The sequence shown here is derived from an EMBL/GenBank/DDBJ whole genome shotgun (WGS) entry which is preliminary data.</text>
</comment>
<evidence type="ECO:0000256" key="10">
    <source>
        <dbReference type="PIRSR" id="PIRSR018250-1"/>
    </source>
</evidence>
<accession>A0A8H2QEM8</accession>
<dbReference type="InterPro" id="IPR051168">
    <property type="entry name" value="AASS"/>
</dbReference>
<gene>
    <name evidence="13" type="ORF">ES676_07500</name>
</gene>
<evidence type="ECO:0000259" key="12">
    <source>
        <dbReference type="SMART" id="SM01003"/>
    </source>
</evidence>
<dbReference type="RefSeq" id="WP_148369702.1">
    <property type="nucleotide sequence ID" value="NZ_VSKM01000006.1"/>
</dbReference>
<dbReference type="InterPro" id="IPR007886">
    <property type="entry name" value="AlaDH/PNT_N"/>
</dbReference>
<protein>
    <recommendedName>
        <fullName evidence="4">Saccharopine dehydrogenase [NAD(+), L-lysine-forming]</fullName>
        <ecNumber evidence="3">1.5.1.7</ecNumber>
    </recommendedName>
    <alternativeName>
        <fullName evidence="8">Lysine--2-oxoglutarate reductase</fullName>
    </alternativeName>
</protein>
<comment type="catalytic activity">
    <reaction evidence="9">
        <text>L-saccharopine + NAD(+) + H2O = L-lysine + 2-oxoglutarate + NADH + H(+)</text>
        <dbReference type="Rhea" id="RHEA:12440"/>
        <dbReference type="ChEBI" id="CHEBI:15377"/>
        <dbReference type="ChEBI" id="CHEBI:15378"/>
        <dbReference type="ChEBI" id="CHEBI:16810"/>
        <dbReference type="ChEBI" id="CHEBI:32551"/>
        <dbReference type="ChEBI" id="CHEBI:57540"/>
        <dbReference type="ChEBI" id="CHEBI:57945"/>
        <dbReference type="ChEBI" id="CHEBI:57951"/>
        <dbReference type="EC" id="1.5.1.7"/>
    </reaction>
</comment>
<evidence type="ECO:0000256" key="8">
    <source>
        <dbReference type="ARBA" id="ARBA00033228"/>
    </source>
</evidence>
<dbReference type="GO" id="GO:0004754">
    <property type="term" value="F:saccharopine dehydrogenase (NAD+, L-lysine-forming) activity"/>
    <property type="evidence" value="ECO:0007669"/>
    <property type="project" value="UniProtKB-EC"/>
</dbReference>